<dbReference type="SUPFAM" id="SSF55729">
    <property type="entry name" value="Acyl-CoA N-acyltransferases (Nat)"/>
    <property type="match status" value="1"/>
</dbReference>
<dbReference type="Pfam" id="PF13673">
    <property type="entry name" value="Acetyltransf_10"/>
    <property type="match status" value="1"/>
</dbReference>
<dbReference type="PATRIC" id="fig|1365257.3.peg.2628"/>
<dbReference type="AlphaFoldDB" id="A0A162BR75"/>
<evidence type="ECO:0000313" key="3">
    <source>
        <dbReference type="Proteomes" id="UP000076661"/>
    </source>
</evidence>
<evidence type="ECO:0000259" key="1">
    <source>
        <dbReference type="PROSITE" id="PS51186"/>
    </source>
</evidence>
<dbReference type="Gene3D" id="3.40.630.30">
    <property type="match status" value="1"/>
</dbReference>
<feature type="domain" description="N-acetyltransferase" evidence="1">
    <location>
        <begin position="7"/>
        <end position="149"/>
    </location>
</feature>
<accession>A0A162BR75</accession>
<dbReference type="PROSITE" id="PS51186">
    <property type="entry name" value="GNAT"/>
    <property type="match status" value="1"/>
</dbReference>
<dbReference type="InterPro" id="IPR016181">
    <property type="entry name" value="Acyl_CoA_acyltransferase"/>
</dbReference>
<name>A0A162BR75_9GAMM</name>
<organism evidence="2 3">
    <name type="scientific">Pseudoalteromonas luteoviolacea S4060-1</name>
    <dbReference type="NCBI Taxonomy" id="1365257"/>
    <lineage>
        <taxon>Bacteria</taxon>
        <taxon>Pseudomonadati</taxon>
        <taxon>Pseudomonadota</taxon>
        <taxon>Gammaproteobacteria</taxon>
        <taxon>Alteromonadales</taxon>
        <taxon>Pseudoalteromonadaceae</taxon>
        <taxon>Pseudoalteromonas</taxon>
    </lineage>
</organism>
<dbReference type="RefSeq" id="WP_063371721.1">
    <property type="nucleotide sequence ID" value="NZ_AUXX01000016.1"/>
</dbReference>
<reference evidence="2 3" key="1">
    <citation type="submission" date="2013-07" db="EMBL/GenBank/DDBJ databases">
        <title>Comparative Genomic and Metabolomic Analysis of Twelve Strains of Pseudoalteromonas luteoviolacea.</title>
        <authorList>
            <person name="Vynne N.G."/>
            <person name="Mansson M."/>
            <person name="Gram L."/>
        </authorList>
    </citation>
    <scope>NUCLEOTIDE SEQUENCE [LARGE SCALE GENOMIC DNA]</scope>
    <source>
        <strain evidence="2 3">S4060-1</strain>
    </source>
</reference>
<proteinExistence type="predicted"/>
<dbReference type="CDD" id="cd04301">
    <property type="entry name" value="NAT_SF"/>
    <property type="match status" value="1"/>
</dbReference>
<evidence type="ECO:0000313" key="2">
    <source>
        <dbReference type="EMBL" id="KZN67049.1"/>
    </source>
</evidence>
<dbReference type="EMBL" id="AUXX01000016">
    <property type="protein sequence ID" value="KZN67049.1"/>
    <property type="molecule type" value="Genomic_DNA"/>
</dbReference>
<gene>
    <name evidence="2" type="ORF">N478_19660</name>
</gene>
<dbReference type="InterPro" id="IPR000182">
    <property type="entry name" value="GNAT_dom"/>
</dbReference>
<comment type="caution">
    <text evidence="2">The sequence shown here is derived from an EMBL/GenBank/DDBJ whole genome shotgun (WGS) entry which is preliminary data.</text>
</comment>
<dbReference type="Proteomes" id="UP000076661">
    <property type="component" value="Unassembled WGS sequence"/>
</dbReference>
<sequence>MLEPVIKTFHELSRDEIFMMFKARVDVFVVEQACAYPEIDDVDRALNTRHILFLEQGSLKAYARCYLKNESIASIGRVLIAPDGRGSGLGYTLMNAALACCAQQFPSAQVQIAAQSYLQPFYGKLGFTAISEVYLEDGIEHIDMQLVQTM</sequence>
<protein>
    <recommendedName>
        <fullName evidence="1">N-acetyltransferase domain-containing protein</fullName>
    </recommendedName>
</protein>
<dbReference type="GO" id="GO:0016747">
    <property type="term" value="F:acyltransferase activity, transferring groups other than amino-acyl groups"/>
    <property type="evidence" value="ECO:0007669"/>
    <property type="project" value="InterPro"/>
</dbReference>